<organism evidence="2 3">
    <name type="scientific">Zhongshania marina</name>
    <dbReference type="NCBI Taxonomy" id="2304603"/>
    <lineage>
        <taxon>Bacteria</taxon>
        <taxon>Pseudomonadati</taxon>
        <taxon>Pseudomonadota</taxon>
        <taxon>Gammaproteobacteria</taxon>
        <taxon>Cellvibrionales</taxon>
        <taxon>Spongiibacteraceae</taxon>
        <taxon>Zhongshania</taxon>
    </lineage>
</organism>
<dbReference type="Proteomes" id="UP000237222">
    <property type="component" value="Unassembled WGS sequence"/>
</dbReference>
<comment type="caution">
    <text evidence="2">The sequence shown here is derived from an EMBL/GenBank/DDBJ whole genome shotgun (WGS) entry which is preliminary data.</text>
</comment>
<evidence type="ECO:0000313" key="3">
    <source>
        <dbReference type="Proteomes" id="UP000237222"/>
    </source>
</evidence>
<sequence length="86" mass="9973">MKKSLALPLSLSLFLSADLHASNWDACRARKIEAVRLEQALGKGKKLKGYASGAAMKKARRAKEDWIWKNCRYYSRRLRDLERDMM</sequence>
<evidence type="ECO:0000256" key="1">
    <source>
        <dbReference type="SAM" id="SignalP"/>
    </source>
</evidence>
<protein>
    <submittedName>
        <fullName evidence="2">Uncharacterized protein</fullName>
    </submittedName>
</protein>
<name>A0A2S4HL44_9GAMM</name>
<keyword evidence="1" id="KW-0732">Signal</keyword>
<dbReference type="AlphaFoldDB" id="A0A2S4HL44"/>
<dbReference type="EMBL" id="PQGG01000003">
    <property type="protein sequence ID" value="POP54610.1"/>
    <property type="molecule type" value="Genomic_DNA"/>
</dbReference>
<dbReference type="OrthoDB" id="5739933at2"/>
<accession>A0A2S4HL44</accession>
<feature type="chain" id="PRO_5015672399" evidence="1">
    <location>
        <begin position="22"/>
        <end position="86"/>
    </location>
</feature>
<proteinExistence type="predicted"/>
<gene>
    <name evidence="2" type="ORF">C0068_01130</name>
</gene>
<evidence type="ECO:0000313" key="2">
    <source>
        <dbReference type="EMBL" id="POP54610.1"/>
    </source>
</evidence>
<feature type="signal peptide" evidence="1">
    <location>
        <begin position="1"/>
        <end position="21"/>
    </location>
</feature>
<dbReference type="RefSeq" id="WP_103682653.1">
    <property type="nucleotide sequence ID" value="NZ_PQGG01000003.1"/>
</dbReference>
<reference evidence="2" key="1">
    <citation type="submission" date="2018-01" db="EMBL/GenBank/DDBJ databases">
        <authorList>
            <person name="Yu X.-D."/>
        </authorList>
    </citation>
    <scope>NUCLEOTIDE SEQUENCE</scope>
    <source>
        <strain evidence="2">ZX-21</strain>
    </source>
</reference>